<feature type="transmembrane region" description="Helical" evidence="6">
    <location>
        <begin position="386"/>
        <end position="408"/>
    </location>
</feature>
<dbReference type="InterPro" id="IPR002797">
    <property type="entry name" value="Polysacc_synth"/>
</dbReference>
<name>A0A202C1N8_9FLAO</name>
<dbReference type="Pfam" id="PF01943">
    <property type="entry name" value="Polysacc_synt"/>
    <property type="match status" value="1"/>
</dbReference>
<dbReference type="PANTHER" id="PTHR30250">
    <property type="entry name" value="PST FAMILY PREDICTED COLANIC ACID TRANSPORTER"/>
    <property type="match status" value="1"/>
</dbReference>
<proteinExistence type="predicted"/>
<evidence type="ECO:0000256" key="4">
    <source>
        <dbReference type="ARBA" id="ARBA00022989"/>
    </source>
</evidence>
<dbReference type="CDD" id="cd13128">
    <property type="entry name" value="MATE_Wzx_like"/>
    <property type="match status" value="1"/>
</dbReference>
<reference evidence="8" key="1">
    <citation type="submission" date="2017-02" db="EMBL/GenBank/DDBJ databases">
        <authorList>
            <person name="Tetz G."/>
            <person name="Tetz V."/>
        </authorList>
    </citation>
    <scope>NUCLEOTIDE SEQUENCE [LARGE SCALE GENOMIC DNA]</scope>
    <source>
        <strain evidence="8">VT16-26</strain>
    </source>
</reference>
<feature type="transmembrane region" description="Helical" evidence="6">
    <location>
        <begin position="12"/>
        <end position="32"/>
    </location>
</feature>
<evidence type="ECO:0000256" key="1">
    <source>
        <dbReference type="ARBA" id="ARBA00004651"/>
    </source>
</evidence>
<keyword evidence="2" id="KW-1003">Cell membrane</keyword>
<dbReference type="PANTHER" id="PTHR30250:SF11">
    <property type="entry name" value="O-ANTIGEN TRANSPORTER-RELATED"/>
    <property type="match status" value="1"/>
</dbReference>
<protein>
    <submittedName>
        <fullName evidence="7">Uncharacterized protein</fullName>
    </submittedName>
</protein>
<feature type="transmembrane region" description="Helical" evidence="6">
    <location>
        <begin position="333"/>
        <end position="354"/>
    </location>
</feature>
<feature type="transmembrane region" description="Helical" evidence="6">
    <location>
        <begin position="117"/>
        <end position="138"/>
    </location>
</feature>
<dbReference type="EMBL" id="MVAG01000114">
    <property type="protein sequence ID" value="OVE57631.1"/>
    <property type="molecule type" value="Genomic_DNA"/>
</dbReference>
<feature type="transmembrane region" description="Helical" evidence="6">
    <location>
        <begin position="172"/>
        <end position="195"/>
    </location>
</feature>
<evidence type="ECO:0000313" key="7">
    <source>
        <dbReference type="EMBL" id="OVE57631.1"/>
    </source>
</evidence>
<dbReference type="GO" id="GO:0005886">
    <property type="term" value="C:plasma membrane"/>
    <property type="evidence" value="ECO:0007669"/>
    <property type="project" value="UniProtKB-SubCell"/>
</dbReference>
<keyword evidence="8" id="KW-1185">Reference proteome</keyword>
<evidence type="ECO:0000256" key="2">
    <source>
        <dbReference type="ARBA" id="ARBA00022475"/>
    </source>
</evidence>
<dbReference type="RefSeq" id="WP_087709351.1">
    <property type="nucleotide sequence ID" value="NZ_MVAG01000114.1"/>
</dbReference>
<gene>
    <name evidence="7" type="ORF">B0E34_10775</name>
</gene>
<sequence>MMLEKKKLVRNIASLGIIQIVNYIFPLITVPYVSRIIGPDGYGIINYAMAFIGYFTLLIAYGFDLTATRRISQNSNNKEYINEIVSEVFTSRIILYAVSCILFAISLYFFTPIQKDLSVAVILFIGCISTVISPQYIFQGLQELEIFAKLNFVKGLINTALVFILIKHSSDYYWIPLLSTIFLISTNVFLFLYAIRKFQIKYRLVSFRKSFKLIFDERMIFFSTIVISLYTSTNTVVLGFFADIKEVGYYTTSQNFLNIVNSMLMIPISTALYPFIGKAFSISRDHGITLIKKIVPIVFYLTFFASVALLLFAPFLVRLIYGHQFDNSINVLKIISFIPFIVGLSNIFGIQLMLNLGLDKMFFRTTFIASIAGLILNIFMSKYWGYIGTAWNCVIIECLVTFLMYLALKKEKIGIFKADYFSPKQIFLTLKNRNE</sequence>
<evidence type="ECO:0000313" key="8">
    <source>
        <dbReference type="Proteomes" id="UP000196355"/>
    </source>
</evidence>
<feature type="transmembrane region" description="Helical" evidence="6">
    <location>
        <begin position="256"/>
        <end position="276"/>
    </location>
</feature>
<feature type="transmembrane region" description="Helical" evidence="6">
    <location>
        <begin position="219"/>
        <end position="244"/>
    </location>
</feature>
<keyword evidence="5 6" id="KW-0472">Membrane</keyword>
<evidence type="ECO:0000256" key="5">
    <source>
        <dbReference type="ARBA" id="ARBA00023136"/>
    </source>
</evidence>
<feature type="transmembrane region" description="Helical" evidence="6">
    <location>
        <begin position="44"/>
        <end position="63"/>
    </location>
</feature>
<dbReference type="Proteomes" id="UP000196355">
    <property type="component" value="Unassembled WGS sequence"/>
</dbReference>
<organism evidence="7 8">
    <name type="scientific">Chryseobacterium mucoviscidosis</name>
    <dbReference type="NCBI Taxonomy" id="1945581"/>
    <lineage>
        <taxon>Bacteria</taxon>
        <taxon>Pseudomonadati</taxon>
        <taxon>Bacteroidota</taxon>
        <taxon>Flavobacteriia</taxon>
        <taxon>Flavobacteriales</taxon>
        <taxon>Weeksellaceae</taxon>
        <taxon>Chryseobacterium group</taxon>
        <taxon>Chryseobacterium</taxon>
    </lineage>
</organism>
<keyword evidence="3 6" id="KW-0812">Transmembrane</keyword>
<evidence type="ECO:0000256" key="6">
    <source>
        <dbReference type="SAM" id="Phobius"/>
    </source>
</evidence>
<evidence type="ECO:0000256" key="3">
    <source>
        <dbReference type="ARBA" id="ARBA00022692"/>
    </source>
</evidence>
<comment type="caution">
    <text evidence="7">The sequence shown here is derived from an EMBL/GenBank/DDBJ whole genome shotgun (WGS) entry which is preliminary data.</text>
</comment>
<dbReference type="AlphaFoldDB" id="A0A202C1N8"/>
<dbReference type="InterPro" id="IPR050833">
    <property type="entry name" value="Poly_Biosynth_Transport"/>
</dbReference>
<feature type="transmembrane region" description="Helical" evidence="6">
    <location>
        <begin position="297"/>
        <end position="321"/>
    </location>
</feature>
<feature type="transmembrane region" description="Helical" evidence="6">
    <location>
        <begin position="93"/>
        <end position="111"/>
    </location>
</feature>
<comment type="subcellular location">
    <subcellularLocation>
        <location evidence="1">Cell membrane</location>
        <topology evidence="1">Multi-pass membrane protein</topology>
    </subcellularLocation>
</comment>
<keyword evidence="4 6" id="KW-1133">Transmembrane helix</keyword>
<feature type="transmembrane region" description="Helical" evidence="6">
    <location>
        <begin position="150"/>
        <end position="166"/>
    </location>
</feature>
<accession>A0A202C1N8</accession>